<dbReference type="GO" id="GO:0030170">
    <property type="term" value="F:pyridoxal phosphate binding"/>
    <property type="evidence" value="ECO:0007669"/>
    <property type="project" value="InterPro"/>
</dbReference>
<keyword evidence="3" id="KW-1185">Reference proteome</keyword>
<accession>K9GXQ4</accession>
<dbReference type="Pfam" id="PF03473">
    <property type="entry name" value="MOSC"/>
    <property type="match status" value="1"/>
</dbReference>
<comment type="caution">
    <text evidence="2">The sequence shown here is derived from an EMBL/GenBank/DDBJ whole genome shotgun (WGS) entry which is preliminary data.</text>
</comment>
<dbReference type="InterPro" id="IPR005302">
    <property type="entry name" value="MoCF_Sase_C"/>
</dbReference>
<dbReference type="eggNOG" id="COG3217">
    <property type="taxonomic scope" value="Bacteria"/>
</dbReference>
<dbReference type="EMBL" id="ANHY01000007">
    <property type="protein sequence ID" value="EKV30770.1"/>
    <property type="molecule type" value="Genomic_DNA"/>
</dbReference>
<protein>
    <submittedName>
        <fullName evidence="2">MOSC domain protein</fullName>
    </submittedName>
</protein>
<organism evidence="2 3">
    <name type="scientific">Caenispirillum salinarum AK4</name>
    <dbReference type="NCBI Taxonomy" id="1238182"/>
    <lineage>
        <taxon>Bacteria</taxon>
        <taxon>Pseudomonadati</taxon>
        <taxon>Pseudomonadota</taxon>
        <taxon>Alphaproteobacteria</taxon>
        <taxon>Rhodospirillales</taxon>
        <taxon>Novispirillaceae</taxon>
        <taxon>Caenispirillum</taxon>
    </lineage>
</organism>
<dbReference type="GO" id="GO:0003824">
    <property type="term" value="F:catalytic activity"/>
    <property type="evidence" value="ECO:0007669"/>
    <property type="project" value="InterPro"/>
</dbReference>
<dbReference type="PROSITE" id="PS51340">
    <property type="entry name" value="MOSC"/>
    <property type="match status" value="1"/>
</dbReference>
<sequence length="271" mass="28716">MTLHIAALCRFPVKALSPQPLEHAVLETGGGMQGDHVFALAHGAASRAAGGGDAVIGRLPRTSLITLSDCPKLATLRTRFIDQLNVMTVERGGRQVARGDLTQPVGRAMLEDFFGAFLKETARGGPRIVIAKPGETFANHETPGVVLINRASVADIERVAGKPVDPTRFRANVLIDGPQPWQELDWVGHTIRITAAGGQPSSISGGPRPVTLRVREAMPVHPAAEVNPETGEVDLNLDKAMKQGLGHDHFGVLCEVVDGGTVTTGDTVMVE</sequence>
<proteinExistence type="predicted"/>
<dbReference type="STRING" id="1238182.C882_4107"/>
<dbReference type="GO" id="GO:0030151">
    <property type="term" value="F:molybdenum ion binding"/>
    <property type="evidence" value="ECO:0007669"/>
    <property type="project" value="InterPro"/>
</dbReference>
<dbReference type="Proteomes" id="UP000009881">
    <property type="component" value="Unassembled WGS sequence"/>
</dbReference>
<evidence type="ECO:0000259" key="1">
    <source>
        <dbReference type="PROSITE" id="PS51340"/>
    </source>
</evidence>
<evidence type="ECO:0000313" key="2">
    <source>
        <dbReference type="EMBL" id="EKV30770.1"/>
    </source>
</evidence>
<evidence type="ECO:0000313" key="3">
    <source>
        <dbReference type="Proteomes" id="UP000009881"/>
    </source>
</evidence>
<name>K9GXQ4_9PROT</name>
<dbReference type="RefSeq" id="WP_009540215.1">
    <property type="nucleotide sequence ID" value="NZ_ANHY01000007.1"/>
</dbReference>
<dbReference type="OrthoDB" id="581532at2"/>
<gene>
    <name evidence="2" type="ORF">C882_4107</name>
</gene>
<reference evidence="2 3" key="1">
    <citation type="journal article" date="2013" name="Genome Announc.">
        <title>Draft Genome Sequence of an Alphaproteobacterium, Caenispirillum salinarum AK4(T), Isolated from a Solar Saltern.</title>
        <authorList>
            <person name="Khatri I."/>
            <person name="Singh A."/>
            <person name="Korpole S."/>
            <person name="Pinnaka A.K."/>
            <person name="Subramanian S."/>
        </authorList>
    </citation>
    <scope>NUCLEOTIDE SEQUENCE [LARGE SCALE GENOMIC DNA]</scope>
    <source>
        <strain evidence="2 3">AK4</strain>
    </source>
</reference>
<dbReference type="SUPFAM" id="SSF50800">
    <property type="entry name" value="PK beta-barrel domain-like"/>
    <property type="match status" value="1"/>
</dbReference>
<dbReference type="InterPro" id="IPR011037">
    <property type="entry name" value="Pyrv_Knase-like_insert_dom_sf"/>
</dbReference>
<dbReference type="AlphaFoldDB" id="K9GXQ4"/>
<dbReference type="Gene3D" id="2.40.33.20">
    <property type="entry name" value="PK beta-barrel domain-like"/>
    <property type="match status" value="1"/>
</dbReference>
<feature type="domain" description="MOSC" evidence="1">
    <location>
        <begin position="103"/>
        <end position="271"/>
    </location>
</feature>